<feature type="compositionally biased region" description="Acidic residues" evidence="11">
    <location>
        <begin position="46"/>
        <end position="70"/>
    </location>
</feature>
<feature type="domain" description="TonB C-terminal" evidence="12">
    <location>
        <begin position="153"/>
        <end position="242"/>
    </location>
</feature>
<evidence type="ECO:0000256" key="5">
    <source>
        <dbReference type="ARBA" id="ARBA00022519"/>
    </source>
</evidence>
<feature type="compositionally biased region" description="Pro residues" evidence="11">
    <location>
        <begin position="76"/>
        <end position="88"/>
    </location>
</feature>
<gene>
    <name evidence="13" type="ORF">HNR59_004096</name>
</gene>
<dbReference type="RefSeq" id="WP_183833066.1">
    <property type="nucleotide sequence ID" value="NZ_JACHEU010000008.1"/>
</dbReference>
<reference evidence="13 14" key="1">
    <citation type="submission" date="2020-08" db="EMBL/GenBank/DDBJ databases">
        <title>Genomic Encyclopedia of Type Strains, Phase IV (KMG-IV): sequencing the most valuable type-strain genomes for metagenomic binning, comparative biology and taxonomic classification.</title>
        <authorList>
            <person name="Goeker M."/>
        </authorList>
    </citation>
    <scope>NUCLEOTIDE SEQUENCE [LARGE SCALE GENOMIC DNA]</scope>
    <source>
        <strain evidence="13 14">DSM 11099</strain>
    </source>
</reference>
<keyword evidence="14" id="KW-1185">Reference proteome</keyword>
<evidence type="ECO:0000313" key="14">
    <source>
        <dbReference type="Proteomes" id="UP000533306"/>
    </source>
</evidence>
<dbReference type="InterPro" id="IPR051045">
    <property type="entry name" value="TonB-dependent_transducer"/>
</dbReference>
<evidence type="ECO:0000256" key="6">
    <source>
        <dbReference type="ARBA" id="ARBA00022692"/>
    </source>
</evidence>
<dbReference type="PANTHER" id="PTHR33446">
    <property type="entry name" value="PROTEIN TONB-RELATED"/>
    <property type="match status" value="1"/>
</dbReference>
<keyword evidence="5 10" id="KW-0997">Cell inner membrane</keyword>
<feature type="compositionally biased region" description="Basic and acidic residues" evidence="11">
    <location>
        <begin position="91"/>
        <end position="113"/>
    </location>
</feature>
<proteinExistence type="inferred from homology"/>
<evidence type="ECO:0000256" key="2">
    <source>
        <dbReference type="ARBA" id="ARBA00006555"/>
    </source>
</evidence>
<dbReference type="PRINTS" id="PR01374">
    <property type="entry name" value="TONBPROTEIN"/>
</dbReference>
<evidence type="ECO:0000256" key="11">
    <source>
        <dbReference type="SAM" id="MobiDB-lite"/>
    </source>
</evidence>
<dbReference type="GO" id="GO:0055085">
    <property type="term" value="P:transmembrane transport"/>
    <property type="evidence" value="ECO:0007669"/>
    <property type="project" value="InterPro"/>
</dbReference>
<sequence>MVLIAFSFSADHPVPEPEPMAIMVEFVADPTTENEEPQEARKGDPEADAPEEAVPEQNDVEEVEEPEPEEAVVQPEPLPDSIPVPAQRPSPETRKVEESAPDKSKVEKARGLEDDPLPDIPQADELKLANDADATLAMEAMRGVNRNVQAEQKWLGRLAAHLERRKRYPKAALSRRQEGLVQVRFVVAPDGTIVSPELVSPSGVPELDEEVLGLLRRASPVPKPPPDVNTFVTVPISFTIER</sequence>
<dbReference type="InterPro" id="IPR006260">
    <property type="entry name" value="TonB/TolA_C"/>
</dbReference>
<dbReference type="GO" id="GO:0098797">
    <property type="term" value="C:plasma membrane protein complex"/>
    <property type="evidence" value="ECO:0007669"/>
    <property type="project" value="TreeGrafter"/>
</dbReference>
<dbReference type="Pfam" id="PF03544">
    <property type="entry name" value="TonB_C"/>
    <property type="match status" value="1"/>
</dbReference>
<dbReference type="InterPro" id="IPR003538">
    <property type="entry name" value="TonB"/>
</dbReference>
<keyword evidence="4 10" id="KW-1003">Cell membrane</keyword>
<dbReference type="GO" id="GO:0031992">
    <property type="term" value="F:energy transducer activity"/>
    <property type="evidence" value="ECO:0007669"/>
    <property type="project" value="InterPro"/>
</dbReference>
<comment type="caution">
    <text evidence="13">The sequence shown here is derived from an EMBL/GenBank/DDBJ whole genome shotgun (WGS) entry which is preliminary data.</text>
</comment>
<accession>A0A7W9VXT3</accession>
<dbReference type="PROSITE" id="PS52015">
    <property type="entry name" value="TONB_CTD"/>
    <property type="match status" value="1"/>
</dbReference>
<evidence type="ECO:0000256" key="4">
    <source>
        <dbReference type="ARBA" id="ARBA00022475"/>
    </source>
</evidence>
<keyword evidence="3 10" id="KW-0813">Transport</keyword>
<dbReference type="Proteomes" id="UP000533306">
    <property type="component" value="Unassembled WGS sequence"/>
</dbReference>
<evidence type="ECO:0000256" key="1">
    <source>
        <dbReference type="ARBA" id="ARBA00004383"/>
    </source>
</evidence>
<evidence type="ECO:0000259" key="12">
    <source>
        <dbReference type="PROSITE" id="PS52015"/>
    </source>
</evidence>
<evidence type="ECO:0000313" key="13">
    <source>
        <dbReference type="EMBL" id="MBB6014700.1"/>
    </source>
</evidence>
<evidence type="ECO:0000256" key="7">
    <source>
        <dbReference type="ARBA" id="ARBA00022927"/>
    </source>
</evidence>
<comment type="subcellular location">
    <subcellularLocation>
        <location evidence="1 10">Cell inner membrane</location>
        <topology evidence="1 10">Single-pass membrane protein</topology>
        <orientation evidence="1 10">Periplasmic side</orientation>
    </subcellularLocation>
</comment>
<feature type="region of interest" description="Disordered" evidence="11">
    <location>
        <begin position="24"/>
        <end position="123"/>
    </location>
</feature>
<dbReference type="NCBIfam" id="TIGR01352">
    <property type="entry name" value="tonB_Cterm"/>
    <property type="match status" value="1"/>
</dbReference>
<evidence type="ECO:0000256" key="8">
    <source>
        <dbReference type="ARBA" id="ARBA00022989"/>
    </source>
</evidence>
<name>A0A7W9VXT3_9HYPH</name>
<evidence type="ECO:0000256" key="10">
    <source>
        <dbReference type="RuleBase" id="RU362123"/>
    </source>
</evidence>
<dbReference type="InterPro" id="IPR037682">
    <property type="entry name" value="TonB_C"/>
</dbReference>
<keyword evidence="6" id="KW-0812">Transmembrane</keyword>
<dbReference type="GO" id="GO:0030288">
    <property type="term" value="C:outer membrane-bounded periplasmic space"/>
    <property type="evidence" value="ECO:0007669"/>
    <property type="project" value="InterPro"/>
</dbReference>
<evidence type="ECO:0000256" key="9">
    <source>
        <dbReference type="ARBA" id="ARBA00023136"/>
    </source>
</evidence>
<keyword evidence="8" id="KW-1133">Transmembrane helix</keyword>
<dbReference type="Gene3D" id="3.30.1150.10">
    <property type="match status" value="1"/>
</dbReference>
<dbReference type="PANTHER" id="PTHR33446:SF2">
    <property type="entry name" value="PROTEIN TONB"/>
    <property type="match status" value="1"/>
</dbReference>
<dbReference type="GO" id="GO:0015891">
    <property type="term" value="P:siderophore transport"/>
    <property type="evidence" value="ECO:0007669"/>
    <property type="project" value="InterPro"/>
</dbReference>
<dbReference type="SUPFAM" id="SSF74653">
    <property type="entry name" value="TolA/TonB C-terminal domain"/>
    <property type="match status" value="1"/>
</dbReference>
<dbReference type="GO" id="GO:0015031">
    <property type="term" value="P:protein transport"/>
    <property type="evidence" value="ECO:0007669"/>
    <property type="project" value="UniProtKB-UniRule"/>
</dbReference>
<comment type="similarity">
    <text evidence="2 10">Belongs to the TonB family.</text>
</comment>
<keyword evidence="10" id="KW-0735">Signal-anchor</keyword>
<keyword evidence="9" id="KW-0472">Membrane</keyword>
<dbReference type="AlphaFoldDB" id="A0A7W9VXT3"/>
<dbReference type="EMBL" id="JACHEU010000008">
    <property type="protein sequence ID" value="MBB6014700.1"/>
    <property type="molecule type" value="Genomic_DNA"/>
</dbReference>
<organism evidence="13 14">
    <name type="scientific">Aquamicrobium lusatiense</name>
    <dbReference type="NCBI Taxonomy" id="89772"/>
    <lineage>
        <taxon>Bacteria</taxon>
        <taxon>Pseudomonadati</taxon>
        <taxon>Pseudomonadota</taxon>
        <taxon>Alphaproteobacteria</taxon>
        <taxon>Hyphomicrobiales</taxon>
        <taxon>Phyllobacteriaceae</taxon>
        <taxon>Aquamicrobium</taxon>
    </lineage>
</organism>
<comment type="function">
    <text evidence="10">Interacts with outer membrane receptor proteins that carry out high-affinity binding and energy dependent uptake into the periplasmic space of specific substrates. It could act to transduce energy from the cytoplasmic membrane to specific energy-requiring processes in the outer membrane, resulting in the release into the periplasm of ligands bound by these outer membrane proteins.</text>
</comment>
<keyword evidence="7 10" id="KW-0653">Protein transport</keyword>
<evidence type="ECO:0000256" key="3">
    <source>
        <dbReference type="ARBA" id="ARBA00022448"/>
    </source>
</evidence>
<protein>
    <recommendedName>
        <fullName evidence="10">Protein TonB</fullName>
    </recommendedName>
</protein>